<dbReference type="InterPro" id="IPR044839">
    <property type="entry name" value="NDR1-like"/>
</dbReference>
<keyword evidence="5 7" id="KW-1133">Transmembrane helix</keyword>
<evidence type="ECO:0000256" key="1">
    <source>
        <dbReference type="ARBA" id="ARBA00004167"/>
    </source>
</evidence>
<evidence type="ECO:0000256" key="6">
    <source>
        <dbReference type="ARBA" id="ARBA00023136"/>
    </source>
</evidence>
<dbReference type="Gene3D" id="3.30.430.20">
    <property type="entry name" value="Gnk2 domain, C-X8-C-X2-C motif"/>
    <property type="match status" value="1"/>
</dbReference>
<evidence type="ECO:0000256" key="3">
    <source>
        <dbReference type="ARBA" id="ARBA00022729"/>
    </source>
</evidence>
<dbReference type="GO" id="GO:0098542">
    <property type="term" value="P:defense response to other organism"/>
    <property type="evidence" value="ECO:0007669"/>
    <property type="project" value="InterPro"/>
</dbReference>
<evidence type="ECO:0000256" key="7">
    <source>
        <dbReference type="SAM" id="Phobius"/>
    </source>
</evidence>
<evidence type="ECO:0000256" key="2">
    <source>
        <dbReference type="ARBA" id="ARBA00022692"/>
    </source>
</evidence>
<dbReference type="InterPro" id="IPR038408">
    <property type="entry name" value="GNK2_sf"/>
</dbReference>
<dbReference type="EMBL" id="VEPZ02001648">
    <property type="protein sequence ID" value="KAE8664483.1"/>
    <property type="molecule type" value="Genomic_DNA"/>
</dbReference>
<evidence type="ECO:0000259" key="8">
    <source>
        <dbReference type="PROSITE" id="PS51473"/>
    </source>
</evidence>
<comment type="caution">
    <text evidence="9">The sequence shown here is derived from an EMBL/GenBank/DDBJ whole genome shotgun (WGS) entry which is preliminary data.</text>
</comment>
<evidence type="ECO:0000313" key="9">
    <source>
        <dbReference type="EMBL" id="KAE8664483.1"/>
    </source>
</evidence>
<keyword evidence="2 7" id="KW-0812">Transmembrane</keyword>
<dbReference type="InterPro" id="IPR004864">
    <property type="entry name" value="LEA_2"/>
</dbReference>
<keyword evidence="10" id="KW-1185">Reference proteome</keyword>
<dbReference type="Pfam" id="PF01657">
    <property type="entry name" value="Stress-antifung"/>
    <property type="match status" value="1"/>
</dbReference>
<evidence type="ECO:0000313" key="10">
    <source>
        <dbReference type="Proteomes" id="UP000436088"/>
    </source>
</evidence>
<dbReference type="PANTHER" id="PTHR31415:SF89">
    <property type="entry name" value="PROTEIN NDR1-LIKE"/>
    <property type="match status" value="1"/>
</dbReference>
<dbReference type="GO" id="GO:0005886">
    <property type="term" value="C:plasma membrane"/>
    <property type="evidence" value="ECO:0007669"/>
    <property type="project" value="TreeGrafter"/>
</dbReference>
<dbReference type="Proteomes" id="UP000436088">
    <property type="component" value="Unassembled WGS sequence"/>
</dbReference>
<dbReference type="AlphaFoldDB" id="A0A6A2WTB0"/>
<dbReference type="OrthoDB" id="1934762at2759"/>
<keyword evidence="4" id="KW-0677">Repeat</keyword>
<dbReference type="GO" id="GO:0009506">
    <property type="term" value="C:plasmodesma"/>
    <property type="evidence" value="ECO:0007669"/>
    <property type="project" value="TreeGrafter"/>
</dbReference>
<evidence type="ECO:0000256" key="4">
    <source>
        <dbReference type="ARBA" id="ARBA00022737"/>
    </source>
</evidence>
<proteinExistence type="predicted"/>
<accession>A0A6A2WTB0</accession>
<reference evidence="9" key="1">
    <citation type="submission" date="2019-09" db="EMBL/GenBank/DDBJ databases">
        <title>Draft genome information of white flower Hibiscus syriacus.</title>
        <authorList>
            <person name="Kim Y.-M."/>
        </authorList>
    </citation>
    <scope>NUCLEOTIDE SEQUENCE [LARGE SCALE GENOMIC DNA]</scope>
    <source>
        <strain evidence="9">YM2019G1</strain>
    </source>
</reference>
<feature type="domain" description="Gnk2-homologous" evidence="8">
    <location>
        <begin position="206"/>
        <end position="311"/>
    </location>
</feature>
<dbReference type="PROSITE" id="PS51473">
    <property type="entry name" value="GNK2"/>
    <property type="match status" value="1"/>
</dbReference>
<name>A0A6A2WTB0_HIBSY</name>
<dbReference type="CDD" id="cd23509">
    <property type="entry name" value="Gnk2-like"/>
    <property type="match status" value="1"/>
</dbReference>
<sequence length="324" mass="36851">MCETKSFYLWLLQVVGLLGLLAFCLWLALRPRSPTYTIVNFSVLEANDSNASDHGTIHYELDIENPNEDSGIYYDDILLMFYYGEDKVGSKTIPSFYQGWDRTHRVIDQVDVETRLWTGLHKAMMNATAELRADLSTKVKYKTWGIKSKHHGMNKEGKIRIGKDGKISNKKKKVKLGHPSKKWKLRSTRYLSSIILNHTTEAQQSSYVYHFCPNTTNFSISSTYRTNRDSLLSSLSSNVTGGEGFYNTTSSRNPDMVYGLYGCLGDLLRTTAKRVKPLPPMTFPDVVPLKKRPGYGSMGAGYDTQIEIYFPLWLKHLELPSLMA</sequence>
<keyword evidence="3" id="KW-0732">Signal</keyword>
<dbReference type="Pfam" id="PF03168">
    <property type="entry name" value="LEA_2"/>
    <property type="match status" value="1"/>
</dbReference>
<protein>
    <submittedName>
        <fullName evidence="9">Late embryoproteinsis abundant (LEA) hydroxyproline-rich glycoprotein family</fullName>
    </submittedName>
</protein>
<organism evidence="9 10">
    <name type="scientific">Hibiscus syriacus</name>
    <name type="common">Rose of Sharon</name>
    <dbReference type="NCBI Taxonomy" id="106335"/>
    <lineage>
        <taxon>Eukaryota</taxon>
        <taxon>Viridiplantae</taxon>
        <taxon>Streptophyta</taxon>
        <taxon>Embryophyta</taxon>
        <taxon>Tracheophyta</taxon>
        <taxon>Spermatophyta</taxon>
        <taxon>Magnoliopsida</taxon>
        <taxon>eudicotyledons</taxon>
        <taxon>Gunneridae</taxon>
        <taxon>Pentapetalae</taxon>
        <taxon>rosids</taxon>
        <taxon>malvids</taxon>
        <taxon>Malvales</taxon>
        <taxon>Malvaceae</taxon>
        <taxon>Malvoideae</taxon>
        <taxon>Hibiscus</taxon>
    </lineage>
</organism>
<gene>
    <name evidence="9" type="ORF">F3Y22_tig00112762pilonHSYRG00084</name>
</gene>
<comment type="subcellular location">
    <subcellularLocation>
        <location evidence="1">Membrane</location>
        <topology evidence="1">Single-pass membrane protein</topology>
    </subcellularLocation>
</comment>
<dbReference type="PANTHER" id="PTHR31415">
    <property type="entry name" value="OS05G0367900 PROTEIN"/>
    <property type="match status" value="1"/>
</dbReference>
<feature type="transmembrane region" description="Helical" evidence="7">
    <location>
        <begin position="7"/>
        <end position="29"/>
    </location>
</feature>
<keyword evidence="6 7" id="KW-0472">Membrane</keyword>
<evidence type="ECO:0000256" key="5">
    <source>
        <dbReference type="ARBA" id="ARBA00022989"/>
    </source>
</evidence>
<dbReference type="InterPro" id="IPR002902">
    <property type="entry name" value="GNK2"/>
</dbReference>